<dbReference type="Proteomes" id="UP000095283">
    <property type="component" value="Unplaced"/>
</dbReference>
<dbReference type="Gene3D" id="3.30.420.10">
    <property type="entry name" value="Ribonuclease H-like superfamily/Ribonuclease H"/>
    <property type="match status" value="1"/>
</dbReference>
<protein>
    <submittedName>
        <fullName evidence="3">HTH_48 domain-containing protein</fullName>
    </submittedName>
</protein>
<name>A0A1I7W9S7_HETBA</name>
<feature type="domain" description="Mos1 transposase HTH" evidence="1">
    <location>
        <begin position="5"/>
        <end position="37"/>
    </location>
</feature>
<proteinExistence type="predicted"/>
<evidence type="ECO:0000313" key="2">
    <source>
        <dbReference type="Proteomes" id="UP000095283"/>
    </source>
</evidence>
<dbReference type="Pfam" id="PF17906">
    <property type="entry name" value="HTH_48"/>
    <property type="match status" value="1"/>
</dbReference>
<reference evidence="3" key="1">
    <citation type="submission" date="2016-11" db="UniProtKB">
        <authorList>
            <consortium name="WormBaseParasite"/>
        </authorList>
    </citation>
    <scope>IDENTIFICATION</scope>
</reference>
<dbReference type="AlphaFoldDB" id="A0A1I7W9S7"/>
<keyword evidence="2" id="KW-1185">Reference proteome</keyword>
<dbReference type="InterPro" id="IPR052709">
    <property type="entry name" value="Transposase-MT_Hybrid"/>
</dbReference>
<sequence length="126" mass="14997">MANQKQVIRACLLYEFKLSSNASEICMVFGEDTIPINNYYDKLGEVQGELREKQPTLFCSSWITPDLMWQRRLVTMEFEWEIMFHPPYSPDPSPTDFHLFLNLDSYTRNKQFNNENNLKKGVLRFF</sequence>
<dbReference type="PANTHER" id="PTHR46060:SF1">
    <property type="entry name" value="MARINER MOS1 TRANSPOSASE-LIKE PROTEIN"/>
    <property type="match status" value="1"/>
</dbReference>
<organism evidence="2 3">
    <name type="scientific">Heterorhabditis bacteriophora</name>
    <name type="common">Entomopathogenic nematode worm</name>
    <dbReference type="NCBI Taxonomy" id="37862"/>
    <lineage>
        <taxon>Eukaryota</taxon>
        <taxon>Metazoa</taxon>
        <taxon>Ecdysozoa</taxon>
        <taxon>Nematoda</taxon>
        <taxon>Chromadorea</taxon>
        <taxon>Rhabditida</taxon>
        <taxon>Rhabditina</taxon>
        <taxon>Rhabditomorpha</taxon>
        <taxon>Strongyloidea</taxon>
        <taxon>Heterorhabditidae</taxon>
        <taxon>Heterorhabditis</taxon>
    </lineage>
</organism>
<dbReference type="PANTHER" id="PTHR46060">
    <property type="entry name" value="MARINER MOS1 TRANSPOSASE-LIKE PROTEIN"/>
    <property type="match status" value="1"/>
</dbReference>
<dbReference type="InterPro" id="IPR036397">
    <property type="entry name" value="RNaseH_sf"/>
</dbReference>
<accession>A0A1I7W9S7</accession>
<evidence type="ECO:0000259" key="1">
    <source>
        <dbReference type="Pfam" id="PF17906"/>
    </source>
</evidence>
<dbReference type="WBParaSite" id="Hba_01404">
    <property type="protein sequence ID" value="Hba_01404"/>
    <property type="gene ID" value="Hba_01404"/>
</dbReference>
<dbReference type="InterPro" id="IPR041426">
    <property type="entry name" value="Mos1_HTH"/>
</dbReference>
<dbReference type="GO" id="GO:0003676">
    <property type="term" value="F:nucleic acid binding"/>
    <property type="evidence" value="ECO:0007669"/>
    <property type="project" value="InterPro"/>
</dbReference>
<evidence type="ECO:0000313" key="3">
    <source>
        <dbReference type="WBParaSite" id="Hba_01404"/>
    </source>
</evidence>